<feature type="transmembrane region" description="Helical" evidence="6">
    <location>
        <begin position="25"/>
        <end position="43"/>
    </location>
</feature>
<comment type="similarity">
    <text evidence="2">Belongs to the TerC family.</text>
</comment>
<gene>
    <name evidence="7" type="ORF">E5A74_18455</name>
</gene>
<dbReference type="InterPro" id="IPR036259">
    <property type="entry name" value="MFS_trans_sf"/>
</dbReference>
<evidence type="ECO:0000256" key="1">
    <source>
        <dbReference type="ARBA" id="ARBA00004141"/>
    </source>
</evidence>
<evidence type="ECO:0000256" key="5">
    <source>
        <dbReference type="ARBA" id="ARBA00023136"/>
    </source>
</evidence>
<comment type="subcellular location">
    <subcellularLocation>
        <location evidence="1">Membrane</location>
        <topology evidence="1">Multi-pass membrane protein</topology>
    </subcellularLocation>
</comment>
<evidence type="ECO:0000256" key="3">
    <source>
        <dbReference type="ARBA" id="ARBA00022692"/>
    </source>
</evidence>
<feature type="transmembrane region" description="Helical" evidence="6">
    <location>
        <begin position="142"/>
        <end position="163"/>
    </location>
</feature>
<dbReference type="AlphaFoldDB" id="A0A4S1WA93"/>
<evidence type="ECO:0000256" key="6">
    <source>
        <dbReference type="SAM" id="Phobius"/>
    </source>
</evidence>
<feature type="transmembrane region" description="Helical" evidence="6">
    <location>
        <begin position="206"/>
        <end position="228"/>
    </location>
</feature>
<dbReference type="SUPFAM" id="SSF103473">
    <property type="entry name" value="MFS general substrate transporter"/>
    <property type="match status" value="1"/>
</dbReference>
<dbReference type="GO" id="GO:0016020">
    <property type="term" value="C:membrane"/>
    <property type="evidence" value="ECO:0007669"/>
    <property type="project" value="UniProtKB-SubCell"/>
</dbReference>
<accession>A0A4S1WA93</accession>
<dbReference type="Pfam" id="PF03741">
    <property type="entry name" value="TerC"/>
    <property type="match status" value="1"/>
</dbReference>
<evidence type="ECO:0000256" key="2">
    <source>
        <dbReference type="ARBA" id="ARBA00007511"/>
    </source>
</evidence>
<dbReference type="EMBL" id="SRXU01000009">
    <property type="protein sequence ID" value="TGX38805.1"/>
    <property type="molecule type" value="Genomic_DNA"/>
</dbReference>
<dbReference type="PANTHER" id="PTHR30238">
    <property type="entry name" value="MEMBRANE BOUND PREDICTED REDOX MODULATOR"/>
    <property type="match status" value="1"/>
</dbReference>
<reference evidence="7 8" key="1">
    <citation type="submission" date="2019-04" db="EMBL/GenBank/DDBJ databases">
        <title>Sphingomonas psychrotolerans sp. nov., isolated from soil in the Tianshan Mountains, Xinjiang, China.</title>
        <authorList>
            <person name="Luo Y."/>
            <person name="Sheng H."/>
        </authorList>
    </citation>
    <scope>NUCLEOTIDE SEQUENCE [LARGE SCALE GENOMIC DNA]</scope>
    <source>
        <strain evidence="7 8">KIS18-15</strain>
    </source>
</reference>
<dbReference type="OrthoDB" id="9805314at2"/>
<dbReference type="Proteomes" id="UP000309848">
    <property type="component" value="Unassembled WGS sequence"/>
</dbReference>
<dbReference type="InterPro" id="IPR005496">
    <property type="entry name" value="Integral_membrane_TerC"/>
</dbReference>
<organism evidence="7 8">
    <name type="scientific">Sphingomonas naasensis</name>
    <dbReference type="NCBI Taxonomy" id="1344951"/>
    <lineage>
        <taxon>Bacteria</taxon>
        <taxon>Pseudomonadati</taxon>
        <taxon>Pseudomonadota</taxon>
        <taxon>Alphaproteobacteria</taxon>
        <taxon>Sphingomonadales</taxon>
        <taxon>Sphingomonadaceae</taxon>
        <taxon>Sphingomonas</taxon>
    </lineage>
</organism>
<dbReference type="PANTHER" id="PTHR30238:SF4">
    <property type="entry name" value="SLL1022 PROTEIN"/>
    <property type="match status" value="1"/>
</dbReference>
<evidence type="ECO:0000313" key="8">
    <source>
        <dbReference type="Proteomes" id="UP000309848"/>
    </source>
</evidence>
<keyword evidence="5 6" id="KW-0472">Membrane</keyword>
<keyword evidence="4 6" id="KW-1133">Transmembrane helix</keyword>
<proteinExistence type="inferred from homology"/>
<feature type="transmembrane region" description="Helical" evidence="6">
    <location>
        <begin position="175"/>
        <end position="194"/>
    </location>
</feature>
<feature type="transmembrane region" description="Helical" evidence="6">
    <location>
        <begin position="100"/>
        <end position="116"/>
    </location>
</feature>
<dbReference type="RefSeq" id="WP_135987100.1">
    <property type="nucleotide sequence ID" value="NZ_JAASQM010000003.1"/>
</dbReference>
<feature type="transmembrane region" description="Helical" evidence="6">
    <location>
        <begin position="234"/>
        <end position="252"/>
    </location>
</feature>
<sequence length="270" mass="29265">MEAILALLASPAAWAALVTLIVMEVVLGIDNLIFISILSNKLPEGQRQKARRVGISLALVMRLALLTMIAWIVGLTAPVFDLGIVGPLDAHGEPAFETRFSWRDLILLAGGLFLVWKATTEIHHSVDSGAHDTDDLLDKKKVVSITFTAAIVQILLLDIVFSIDSILTAVGMTEHVEIMYVAVVFAVTVMLLAADPLANFINRNPTVVMLALGFLLMIGMVLIAEAFGAHVPKGYIYTAMAFSAAVEGLNIWSRRAKERRAAANQPRSTH</sequence>
<evidence type="ECO:0000313" key="7">
    <source>
        <dbReference type="EMBL" id="TGX38805.1"/>
    </source>
</evidence>
<comment type="caution">
    <text evidence="7">The sequence shown here is derived from an EMBL/GenBank/DDBJ whole genome shotgun (WGS) entry which is preliminary data.</text>
</comment>
<protein>
    <submittedName>
        <fullName evidence="7">TerC family protein</fullName>
    </submittedName>
</protein>
<name>A0A4S1WA93_9SPHN</name>
<evidence type="ECO:0000256" key="4">
    <source>
        <dbReference type="ARBA" id="ARBA00022989"/>
    </source>
</evidence>
<keyword evidence="8" id="KW-1185">Reference proteome</keyword>
<feature type="transmembrane region" description="Helical" evidence="6">
    <location>
        <begin position="55"/>
        <end position="80"/>
    </location>
</feature>
<keyword evidence="3 6" id="KW-0812">Transmembrane</keyword>